<dbReference type="AlphaFoldDB" id="A0A8K0RSV1"/>
<proteinExistence type="predicted"/>
<evidence type="ECO:0000313" key="2">
    <source>
        <dbReference type="Proteomes" id="UP000813427"/>
    </source>
</evidence>
<feature type="non-terminal residue" evidence="1">
    <location>
        <position position="1"/>
    </location>
</feature>
<reference evidence="1" key="1">
    <citation type="journal article" date="2021" name="Nat. Commun.">
        <title>Genetic determinants of endophytism in the Arabidopsis root mycobiome.</title>
        <authorList>
            <person name="Mesny F."/>
            <person name="Miyauchi S."/>
            <person name="Thiergart T."/>
            <person name="Pickel B."/>
            <person name="Atanasova L."/>
            <person name="Karlsson M."/>
            <person name="Huettel B."/>
            <person name="Barry K.W."/>
            <person name="Haridas S."/>
            <person name="Chen C."/>
            <person name="Bauer D."/>
            <person name="Andreopoulos W."/>
            <person name="Pangilinan J."/>
            <person name="LaButti K."/>
            <person name="Riley R."/>
            <person name="Lipzen A."/>
            <person name="Clum A."/>
            <person name="Drula E."/>
            <person name="Henrissat B."/>
            <person name="Kohler A."/>
            <person name="Grigoriev I.V."/>
            <person name="Martin F.M."/>
            <person name="Hacquard S."/>
        </authorList>
    </citation>
    <scope>NUCLEOTIDE SEQUENCE</scope>
    <source>
        <strain evidence="1">MPI-SDFR-AT-0068</strain>
    </source>
</reference>
<evidence type="ECO:0000313" key="1">
    <source>
        <dbReference type="EMBL" id="KAH7241272.1"/>
    </source>
</evidence>
<dbReference type="Proteomes" id="UP000813427">
    <property type="component" value="Unassembled WGS sequence"/>
</dbReference>
<name>A0A8K0RSV1_9HYPO</name>
<dbReference type="OrthoDB" id="419598at2759"/>
<feature type="non-terminal residue" evidence="1">
    <location>
        <position position="131"/>
    </location>
</feature>
<comment type="caution">
    <text evidence="1">The sequence shown here is derived from an EMBL/GenBank/DDBJ whole genome shotgun (WGS) entry which is preliminary data.</text>
</comment>
<gene>
    <name evidence="1" type="ORF">BKA59DRAFT_381748</name>
</gene>
<organism evidence="1 2">
    <name type="scientific">Fusarium tricinctum</name>
    <dbReference type="NCBI Taxonomy" id="61284"/>
    <lineage>
        <taxon>Eukaryota</taxon>
        <taxon>Fungi</taxon>
        <taxon>Dikarya</taxon>
        <taxon>Ascomycota</taxon>
        <taxon>Pezizomycotina</taxon>
        <taxon>Sordariomycetes</taxon>
        <taxon>Hypocreomycetidae</taxon>
        <taxon>Hypocreales</taxon>
        <taxon>Nectriaceae</taxon>
        <taxon>Fusarium</taxon>
        <taxon>Fusarium tricinctum species complex</taxon>
    </lineage>
</organism>
<dbReference type="Gene3D" id="3.40.50.720">
    <property type="entry name" value="NAD(P)-binding Rossmann-like Domain"/>
    <property type="match status" value="1"/>
</dbReference>
<keyword evidence="2" id="KW-1185">Reference proteome</keyword>
<sequence length="131" mass="14787">NDVDALRAVLEEYQIETVLCALAIHIIGVGQSFLNLIQAADKTTYTKRFMTSTWAARASFSIHGFQYVESSAKLQDTRLEWTALNLGWLLDYYAMPRVDTYIPQTTFAVDKANKHPSVPGDGKQIMTFTYT</sequence>
<dbReference type="SUPFAM" id="SSF51735">
    <property type="entry name" value="NAD(P)-binding Rossmann-fold domains"/>
    <property type="match status" value="1"/>
</dbReference>
<accession>A0A8K0RSV1</accession>
<protein>
    <submittedName>
        <fullName evidence="1">Uncharacterized protein</fullName>
    </submittedName>
</protein>
<dbReference type="EMBL" id="JAGPXF010000005">
    <property type="protein sequence ID" value="KAH7241272.1"/>
    <property type="molecule type" value="Genomic_DNA"/>
</dbReference>
<dbReference type="InterPro" id="IPR036291">
    <property type="entry name" value="NAD(P)-bd_dom_sf"/>
</dbReference>